<dbReference type="RefSeq" id="WP_187578998.1">
    <property type="nucleotide sequence ID" value="NZ_CP060713.1"/>
</dbReference>
<dbReference type="AlphaFoldDB" id="A0A7G9RC31"/>
<dbReference type="Pfam" id="PF10604">
    <property type="entry name" value="Polyketide_cyc2"/>
    <property type="match status" value="1"/>
</dbReference>
<organism evidence="1 2">
    <name type="scientific">Nocardioides mesophilus</name>
    <dbReference type="NCBI Taxonomy" id="433659"/>
    <lineage>
        <taxon>Bacteria</taxon>
        <taxon>Bacillati</taxon>
        <taxon>Actinomycetota</taxon>
        <taxon>Actinomycetes</taxon>
        <taxon>Propionibacteriales</taxon>
        <taxon>Nocardioidaceae</taxon>
        <taxon>Nocardioides</taxon>
    </lineage>
</organism>
<evidence type="ECO:0000313" key="2">
    <source>
        <dbReference type="Proteomes" id="UP000515947"/>
    </source>
</evidence>
<dbReference type="EMBL" id="CP060713">
    <property type="protein sequence ID" value="QNN53156.1"/>
    <property type="molecule type" value="Genomic_DNA"/>
</dbReference>
<dbReference type="PANTHER" id="PTHR39683:SF4">
    <property type="entry name" value="COENZYME Q-BINDING PROTEIN COQ10 START DOMAIN-CONTAINING PROTEIN"/>
    <property type="match status" value="1"/>
</dbReference>
<dbReference type="InterPro" id="IPR019587">
    <property type="entry name" value="Polyketide_cyclase/dehydratase"/>
</dbReference>
<dbReference type="SUPFAM" id="SSF55961">
    <property type="entry name" value="Bet v1-like"/>
    <property type="match status" value="1"/>
</dbReference>
<dbReference type="KEGG" id="nmes:H9L09_01265"/>
<dbReference type="Gene3D" id="3.30.530.20">
    <property type="match status" value="1"/>
</dbReference>
<gene>
    <name evidence="1" type="ORF">H9L09_01265</name>
</gene>
<evidence type="ECO:0000313" key="1">
    <source>
        <dbReference type="EMBL" id="QNN53156.1"/>
    </source>
</evidence>
<proteinExistence type="predicted"/>
<keyword evidence="2" id="KW-1185">Reference proteome</keyword>
<dbReference type="PANTHER" id="PTHR39683">
    <property type="entry name" value="CONSERVED PROTEIN TB16.3"/>
    <property type="match status" value="1"/>
</dbReference>
<sequence>MAEQTTSSITIAATPPLIMAVISDFDAYPQWAQGVKIAQVVKGDVPRPERVHFELDASPIKDSYTLEYDWRGDESVYWRLVEGKMLKAMDGAYELAEAVGGLTEVTYRLAVDISIPMIGMLKRKAEKVIIDTALKGLKKRVESLG</sequence>
<reference evidence="1 2" key="1">
    <citation type="submission" date="2020-08" db="EMBL/GenBank/DDBJ databases">
        <title>Genome sequence of Nocardioides mesophilus KACC 16243T.</title>
        <authorList>
            <person name="Hyun D.-W."/>
            <person name="Bae J.-W."/>
        </authorList>
    </citation>
    <scope>NUCLEOTIDE SEQUENCE [LARGE SCALE GENOMIC DNA]</scope>
    <source>
        <strain evidence="1 2">KACC 16243</strain>
    </source>
</reference>
<protein>
    <submittedName>
        <fullName evidence="1">SRPBCC family protein</fullName>
    </submittedName>
</protein>
<accession>A0A7G9RC31</accession>
<dbReference type="Proteomes" id="UP000515947">
    <property type="component" value="Chromosome"/>
</dbReference>
<name>A0A7G9RC31_9ACTN</name>
<dbReference type="InterPro" id="IPR023393">
    <property type="entry name" value="START-like_dom_sf"/>
</dbReference>
<dbReference type="CDD" id="cd07819">
    <property type="entry name" value="SRPBCC_2"/>
    <property type="match status" value="1"/>
</dbReference>